<evidence type="ECO:0000313" key="2">
    <source>
        <dbReference type="Proteomes" id="UP001283361"/>
    </source>
</evidence>
<evidence type="ECO:0000313" key="1">
    <source>
        <dbReference type="EMBL" id="KAK3783277.1"/>
    </source>
</evidence>
<protein>
    <submittedName>
        <fullName evidence="1">Uncharacterized protein</fullName>
    </submittedName>
</protein>
<organism evidence="1 2">
    <name type="scientific">Elysia crispata</name>
    <name type="common">lettuce slug</name>
    <dbReference type="NCBI Taxonomy" id="231223"/>
    <lineage>
        <taxon>Eukaryota</taxon>
        <taxon>Metazoa</taxon>
        <taxon>Spiralia</taxon>
        <taxon>Lophotrochozoa</taxon>
        <taxon>Mollusca</taxon>
        <taxon>Gastropoda</taxon>
        <taxon>Heterobranchia</taxon>
        <taxon>Euthyneura</taxon>
        <taxon>Panpulmonata</taxon>
        <taxon>Sacoglossa</taxon>
        <taxon>Placobranchoidea</taxon>
        <taxon>Plakobranchidae</taxon>
        <taxon>Elysia</taxon>
    </lineage>
</organism>
<accession>A0AAE1A933</accession>
<dbReference type="AlphaFoldDB" id="A0AAE1A933"/>
<sequence length="250" mass="27605">MSRIAQVISGSRGTHQNLFHRMCLPEWQRHLVISVGGAQVFAPRDVPESFGLCLAASSKGQEQFSRGSEIGNFPVLQTRGSQGDFPPIPPSLPGLVIHTLEDLAKQLSSNRELRFTAQTLTPFPFLVLARKQSAVGQTPKSSEGAPRWAVVAARVTGYHNIERVTLITEIREVTRSCYKISEVPSGYIGQRAGKTSSSGVTRSQSLICYRTQFKSRVRGQTQRRISSKIFNGLFKLNLISPLDLESRVPL</sequence>
<proteinExistence type="predicted"/>
<name>A0AAE1A933_9GAST</name>
<keyword evidence="2" id="KW-1185">Reference proteome</keyword>
<dbReference type="EMBL" id="JAWDGP010002431">
    <property type="protein sequence ID" value="KAK3783277.1"/>
    <property type="molecule type" value="Genomic_DNA"/>
</dbReference>
<reference evidence="1" key="1">
    <citation type="journal article" date="2023" name="G3 (Bethesda)">
        <title>A reference genome for the long-term kleptoplast-retaining sea slug Elysia crispata morphotype clarki.</title>
        <authorList>
            <person name="Eastman K.E."/>
            <person name="Pendleton A.L."/>
            <person name="Shaikh M.A."/>
            <person name="Suttiyut T."/>
            <person name="Ogas R."/>
            <person name="Tomko P."/>
            <person name="Gavelis G."/>
            <person name="Widhalm J.R."/>
            <person name="Wisecaver J.H."/>
        </authorList>
    </citation>
    <scope>NUCLEOTIDE SEQUENCE</scope>
    <source>
        <strain evidence="1">ECLA1</strain>
    </source>
</reference>
<comment type="caution">
    <text evidence="1">The sequence shown here is derived from an EMBL/GenBank/DDBJ whole genome shotgun (WGS) entry which is preliminary data.</text>
</comment>
<gene>
    <name evidence="1" type="ORF">RRG08_047732</name>
</gene>
<dbReference type="Proteomes" id="UP001283361">
    <property type="component" value="Unassembled WGS sequence"/>
</dbReference>